<proteinExistence type="predicted"/>
<evidence type="ECO:0000313" key="2">
    <source>
        <dbReference type="EMBL" id="OGM70228.1"/>
    </source>
</evidence>
<keyword evidence="1" id="KW-1133">Transmembrane helix</keyword>
<keyword evidence="1" id="KW-0472">Membrane</keyword>
<evidence type="ECO:0008006" key="4">
    <source>
        <dbReference type="Google" id="ProtNLM"/>
    </source>
</evidence>
<name>A0A1F8C3K7_9BACT</name>
<reference evidence="2 3" key="1">
    <citation type="journal article" date="2016" name="Nat. Commun.">
        <title>Thousands of microbial genomes shed light on interconnected biogeochemical processes in an aquifer system.</title>
        <authorList>
            <person name="Anantharaman K."/>
            <person name="Brown C.T."/>
            <person name="Hug L.A."/>
            <person name="Sharon I."/>
            <person name="Castelle C.J."/>
            <person name="Probst A.J."/>
            <person name="Thomas B.C."/>
            <person name="Singh A."/>
            <person name="Wilkins M.J."/>
            <person name="Karaoz U."/>
            <person name="Brodie E.L."/>
            <person name="Williams K.H."/>
            <person name="Hubbard S.S."/>
            <person name="Banfield J.F."/>
        </authorList>
    </citation>
    <scope>NUCLEOTIDE SEQUENCE [LARGE SCALE GENOMIC DNA]</scope>
</reference>
<accession>A0A1F8C3K7</accession>
<feature type="transmembrane region" description="Helical" evidence="1">
    <location>
        <begin position="47"/>
        <end position="67"/>
    </location>
</feature>
<comment type="caution">
    <text evidence="2">The sequence shown here is derived from an EMBL/GenBank/DDBJ whole genome shotgun (WGS) entry which is preliminary data.</text>
</comment>
<keyword evidence="1" id="KW-0812">Transmembrane</keyword>
<dbReference type="EMBL" id="MGHL01000006">
    <property type="protein sequence ID" value="OGM70228.1"/>
    <property type="molecule type" value="Genomic_DNA"/>
</dbReference>
<dbReference type="Proteomes" id="UP000178429">
    <property type="component" value="Unassembled WGS sequence"/>
</dbReference>
<evidence type="ECO:0000256" key="1">
    <source>
        <dbReference type="SAM" id="Phobius"/>
    </source>
</evidence>
<gene>
    <name evidence="2" type="ORF">A2975_04110</name>
</gene>
<protein>
    <recommendedName>
        <fullName evidence="4">Amino acid transporter transmembrane domain-containing protein</fullName>
    </recommendedName>
</protein>
<evidence type="ECO:0000313" key="3">
    <source>
        <dbReference type="Proteomes" id="UP000178429"/>
    </source>
</evidence>
<dbReference type="AlphaFoldDB" id="A0A1F8C3K7"/>
<organism evidence="2 3">
    <name type="scientific">Candidatus Woesebacteria bacterium RIFCSPLOWO2_01_FULL_44_14</name>
    <dbReference type="NCBI Taxonomy" id="1802525"/>
    <lineage>
        <taxon>Bacteria</taxon>
        <taxon>Candidatus Woeseibacteriota</taxon>
    </lineage>
</organism>
<sequence length="74" mass="8142">MGKYLVAWVPEEPRLSHTQLQTIVDICVNIGTVGLGSVVLPTIIGRWSVPAFVFGLTGTLGFWYAAIRVSRRIL</sequence>